<name>A0A0F9MEQ9_9ZZZZ</name>
<protein>
    <submittedName>
        <fullName evidence="1">Uncharacterized protein</fullName>
    </submittedName>
</protein>
<reference evidence="1" key="1">
    <citation type="journal article" date="2015" name="Nature">
        <title>Complex archaea that bridge the gap between prokaryotes and eukaryotes.</title>
        <authorList>
            <person name="Spang A."/>
            <person name="Saw J.H."/>
            <person name="Jorgensen S.L."/>
            <person name="Zaremba-Niedzwiedzka K."/>
            <person name="Martijn J."/>
            <person name="Lind A.E."/>
            <person name="van Eijk R."/>
            <person name="Schleper C."/>
            <person name="Guy L."/>
            <person name="Ettema T.J."/>
        </authorList>
    </citation>
    <scope>NUCLEOTIDE SEQUENCE</scope>
</reference>
<comment type="caution">
    <text evidence="1">The sequence shown here is derived from an EMBL/GenBank/DDBJ whole genome shotgun (WGS) entry which is preliminary data.</text>
</comment>
<proteinExistence type="predicted"/>
<evidence type="ECO:0000313" key="1">
    <source>
        <dbReference type="EMBL" id="KKN05835.1"/>
    </source>
</evidence>
<sequence>MGRLANMAFDVRHWWRRFGPRRDPWLLDVDVEALERGPEPDRTDPWATNEWQHTLVTSVFVGGPRDGAILARRPRHSLPLAIRVPMPDTTMTAEFVEDVHEAALPHLGIVTYRMGPYRDAFTVEYR</sequence>
<dbReference type="AlphaFoldDB" id="A0A0F9MEQ9"/>
<gene>
    <name evidence="1" type="ORF">LCGC14_1083430</name>
</gene>
<organism evidence="1">
    <name type="scientific">marine sediment metagenome</name>
    <dbReference type="NCBI Taxonomy" id="412755"/>
    <lineage>
        <taxon>unclassified sequences</taxon>
        <taxon>metagenomes</taxon>
        <taxon>ecological metagenomes</taxon>
    </lineage>
</organism>
<dbReference type="EMBL" id="LAZR01004757">
    <property type="protein sequence ID" value="KKN05835.1"/>
    <property type="molecule type" value="Genomic_DNA"/>
</dbReference>
<accession>A0A0F9MEQ9</accession>